<dbReference type="EMBL" id="KN824830">
    <property type="protein sequence ID" value="KIL00594.1"/>
    <property type="molecule type" value="Genomic_DNA"/>
</dbReference>
<evidence type="ECO:0008006" key="5">
    <source>
        <dbReference type="Google" id="ProtNLM"/>
    </source>
</evidence>
<evidence type="ECO:0000313" key="4">
    <source>
        <dbReference type="Proteomes" id="UP000054538"/>
    </source>
</evidence>
<feature type="region of interest" description="Disordered" evidence="1">
    <location>
        <begin position="176"/>
        <end position="201"/>
    </location>
</feature>
<protein>
    <recommendedName>
        <fullName evidence="5">ER membrane protein complex subunit 10</fullName>
    </recommendedName>
</protein>
<dbReference type="OrthoDB" id="1894652at2759"/>
<name>A0A0D0DY31_9AGAM</name>
<evidence type="ECO:0000313" key="3">
    <source>
        <dbReference type="EMBL" id="KIL00594.1"/>
    </source>
</evidence>
<proteinExistence type="predicted"/>
<accession>A0A0D0DY31</accession>
<dbReference type="HOGENOM" id="CLU_081343_1_0_1"/>
<keyword evidence="4" id="KW-1185">Reference proteome</keyword>
<dbReference type="AlphaFoldDB" id="A0A0D0DY31"/>
<dbReference type="InParanoid" id="A0A0D0DY31"/>
<organism evidence="3 4">
    <name type="scientific">Paxillus rubicundulus Ve08.2h10</name>
    <dbReference type="NCBI Taxonomy" id="930991"/>
    <lineage>
        <taxon>Eukaryota</taxon>
        <taxon>Fungi</taxon>
        <taxon>Dikarya</taxon>
        <taxon>Basidiomycota</taxon>
        <taxon>Agaricomycotina</taxon>
        <taxon>Agaricomycetes</taxon>
        <taxon>Agaricomycetidae</taxon>
        <taxon>Boletales</taxon>
        <taxon>Paxilineae</taxon>
        <taxon>Paxillaceae</taxon>
        <taxon>Paxillus</taxon>
    </lineage>
</organism>
<gene>
    <name evidence="3" type="ORF">PAXRUDRAFT_821492</name>
</gene>
<evidence type="ECO:0000256" key="1">
    <source>
        <dbReference type="SAM" id="MobiDB-lite"/>
    </source>
</evidence>
<dbReference type="Proteomes" id="UP000054538">
    <property type="component" value="Unassembled WGS sequence"/>
</dbReference>
<keyword evidence="2" id="KW-0732">Signal</keyword>
<evidence type="ECO:0000256" key="2">
    <source>
        <dbReference type="SAM" id="SignalP"/>
    </source>
</evidence>
<feature type="signal peptide" evidence="2">
    <location>
        <begin position="1"/>
        <end position="23"/>
    </location>
</feature>
<dbReference type="CDD" id="cd22209">
    <property type="entry name" value="EMC10"/>
    <property type="match status" value="1"/>
</dbReference>
<feature type="compositionally biased region" description="Pro residues" evidence="1">
    <location>
        <begin position="182"/>
        <end position="196"/>
    </location>
</feature>
<reference evidence="4" key="2">
    <citation type="submission" date="2015-01" db="EMBL/GenBank/DDBJ databases">
        <title>Evolutionary Origins and Diversification of the Mycorrhizal Mutualists.</title>
        <authorList>
            <consortium name="DOE Joint Genome Institute"/>
            <consortium name="Mycorrhizal Genomics Consortium"/>
            <person name="Kohler A."/>
            <person name="Kuo A."/>
            <person name="Nagy L.G."/>
            <person name="Floudas D."/>
            <person name="Copeland A."/>
            <person name="Barry K.W."/>
            <person name="Cichocki N."/>
            <person name="Veneault-Fourrey C."/>
            <person name="LaButti K."/>
            <person name="Lindquist E.A."/>
            <person name="Lipzen A."/>
            <person name="Lundell T."/>
            <person name="Morin E."/>
            <person name="Murat C."/>
            <person name="Riley R."/>
            <person name="Ohm R."/>
            <person name="Sun H."/>
            <person name="Tunlid A."/>
            <person name="Henrissat B."/>
            <person name="Grigoriev I.V."/>
            <person name="Hibbett D.S."/>
            <person name="Martin F."/>
        </authorList>
    </citation>
    <scope>NUCLEOTIDE SEQUENCE [LARGE SCALE GENOMIC DNA]</scope>
    <source>
        <strain evidence="4">Ve08.2h10</strain>
    </source>
</reference>
<feature type="chain" id="PRO_5002220998" description="ER membrane protein complex subunit 10" evidence="2">
    <location>
        <begin position="24"/>
        <end position="245"/>
    </location>
</feature>
<sequence length="245" mass="26052">MQFCLGSLLQLILPFLFIPSTFAQSSTQNESEPLRIQHRIVHPNLPITPWSELGTVALPPSGLYIISPLGAPATFIPSGSLLDDLVDFVEMIDPAMEGAMYQVALERPGTPDGLWPVSVVKACHVPGSTSSSLNIHFSASGTPFALDYFVSPVPHDGACPSPSEKRDSYPAHNATVKLTSPRQPPLPVLRTPPPLTPQGEPIAPVPEKSFVQKYWVYMAIVLGALLISGPADEPAASGGGAKRGT</sequence>
<dbReference type="STRING" id="930991.A0A0D0DY31"/>
<reference evidence="3 4" key="1">
    <citation type="submission" date="2014-04" db="EMBL/GenBank/DDBJ databases">
        <authorList>
            <consortium name="DOE Joint Genome Institute"/>
            <person name="Kuo A."/>
            <person name="Kohler A."/>
            <person name="Jargeat P."/>
            <person name="Nagy L.G."/>
            <person name="Floudas D."/>
            <person name="Copeland A."/>
            <person name="Barry K.W."/>
            <person name="Cichocki N."/>
            <person name="Veneault-Fourrey C."/>
            <person name="LaButti K."/>
            <person name="Lindquist E.A."/>
            <person name="Lipzen A."/>
            <person name="Lundell T."/>
            <person name="Morin E."/>
            <person name="Murat C."/>
            <person name="Sun H."/>
            <person name="Tunlid A."/>
            <person name="Henrissat B."/>
            <person name="Grigoriev I.V."/>
            <person name="Hibbett D.S."/>
            <person name="Martin F."/>
            <person name="Nordberg H.P."/>
            <person name="Cantor M.N."/>
            <person name="Hua S.X."/>
        </authorList>
    </citation>
    <scope>NUCLEOTIDE SEQUENCE [LARGE SCALE GENOMIC DNA]</scope>
    <source>
        <strain evidence="3 4">Ve08.2h10</strain>
    </source>
</reference>